<evidence type="ECO:0000256" key="6">
    <source>
        <dbReference type="RuleBase" id="RU003355"/>
    </source>
</evidence>
<dbReference type="InterPro" id="IPR036852">
    <property type="entry name" value="Peptidase_S8/S53_dom_sf"/>
</dbReference>
<dbReference type="EMBL" id="BMRB01000004">
    <property type="protein sequence ID" value="GGS47607.1"/>
    <property type="molecule type" value="Genomic_DNA"/>
</dbReference>
<evidence type="ECO:0000256" key="2">
    <source>
        <dbReference type="ARBA" id="ARBA00022670"/>
    </source>
</evidence>
<dbReference type="RefSeq" id="WP_189212859.1">
    <property type="nucleotide sequence ID" value="NZ_BMRB01000004.1"/>
</dbReference>
<dbReference type="Pfam" id="PF00082">
    <property type="entry name" value="Peptidase_S8"/>
    <property type="match status" value="1"/>
</dbReference>
<reference evidence="10" key="1">
    <citation type="journal article" date="2014" name="Int. J. Syst. Evol. Microbiol.">
        <title>Complete genome sequence of Corynebacterium casei LMG S-19264T (=DSM 44701T), isolated from a smear-ripened cheese.</title>
        <authorList>
            <consortium name="US DOE Joint Genome Institute (JGI-PGF)"/>
            <person name="Walter F."/>
            <person name="Albersmeier A."/>
            <person name="Kalinowski J."/>
            <person name="Ruckert C."/>
        </authorList>
    </citation>
    <scope>NUCLEOTIDE SEQUENCE</scope>
    <source>
        <strain evidence="10">JCM 3276</strain>
    </source>
</reference>
<dbReference type="GO" id="GO:0005615">
    <property type="term" value="C:extracellular space"/>
    <property type="evidence" value="ECO:0007669"/>
    <property type="project" value="TreeGrafter"/>
</dbReference>
<dbReference type="Proteomes" id="UP000660680">
    <property type="component" value="Unassembled WGS sequence"/>
</dbReference>
<feature type="domain" description="Inhibitor I9" evidence="9">
    <location>
        <begin position="64"/>
        <end position="121"/>
    </location>
</feature>
<feature type="active site" description="Charge relay system" evidence="5">
    <location>
        <position position="354"/>
    </location>
</feature>
<keyword evidence="3 5" id="KW-0378">Hydrolase</keyword>
<dbReference type="InterPro" id="IPR000209">
    <property type="entry name" value="Peptidase_S8/S53_dom"/>
</dbReference>
<feature type="domain" description="Peptidase S8/S53" evidence="8">
    <location>
        <begin position="162"/>
        <end position="390"/>
    </location>
</feature>
<dbReference type="GO" id="GO:0004252">
    <property type="term" value="F:serine-type endopeptidase activity"/>
    <property type="evidence" value="ECO:0007669"/>
    <property type="project" value="UniProtKB-UniRule"/>
</dbReference>
<proteinExistence type="inferred from homology"/>
<dbReference type="InterPro" id="IPR023828">
    <property type="entry name" value="Peptidase_S8_Ser-AS"/>
</dbReference>
<evidence type="ECO:0000259" key="9">
    <source>
        <dbReference type="Pfam" id="PF05922"/>
    </source>
</evidence>
<evidence type="ECO:0000313" key="10">
    <source>
        <dbReference type="EMBL" id="GGS47607.1"/>
    </source>
</evidence>
<dbReference type="PANTHER" id="PTHR43806:SF11">
    <property type="entry name" value="CEREVISIN-RELATED"/>
    <property type="match status" value="1"/>
</dbReference>
<sequence>MKLTRRLVLAAAVATALGGVVSPVAASPTGLALADTAPGRVTTAAEPIPDSYLALLADEQASADVVKRTADEVARQYGIGIVHLYTSALKGFAVKADAEQARKLTEDRRFRGIWQDAEVRTTALQVQTSPPSWGLNRIDQRSLPFDTKYHHPNTAPSVKAYIIDTGIRYTHQEFNGQAIYGIDTVGGVFPPGNDCHGHGTHVAGTVGGQTVGVAKDVQLVSVRVLNCAGSGSYAGVIAGVDWVTNNAIMNPGTRAVANMSLGGGTYAPLNTAVANSIAANVHYSVSAGNSNNNACLQSPASTPAATTVGSTNSNDYRSAFSSYGPCLDLFAPGGSIYSAWGSSDTAYATLSGTSMAAPHVTGTAALWRHRFPGDTAWQTAAALADNATPGVVVNPGAGSPNRLLFMGMVPA</sequence>
<dbReference type="Gene3D" id="3.30.70.80">
    <property type="entry name" value="Peptidase S8 propeptide/proteinase inhibitor I9"/>
    <property type="match status" value="1"/>
</dbReference>
<comment type="caution">
    <text evidence="10">The sequence shown here is derived from an EMBL/GenBank/DDBJ whole genome shotgun (WGS) entry which is preliminary data.</text>
</comment>
<keyword evidence="11" id="KW-1185">Reference proteome</keyword>
<evidence type="ECO:0000256" key="1">
    <source>
        <dbReference type="ARBA" id="ARBA00011073"/>
    </source>
</evidence>
<dbReference type="PROSITE" id="PS51318">
    <property type="entry name" value="TAT"/>
    <property type="match status" value="1"/>
</dbReference>
<evidence type="ECO:0000256" key="4">
    <source>
        <dbReference type="ARBA" id="ARBA00022825"/>
    </source>
</evidence>
<dbReference type="FunFam" id="3.40.50.200:FF:000014">
    <property type="entry name" value="Proteinase K"/>
    <property type="match status" value="1"/>
</dbReference>
<dbReference type="InterPro" id="IPR050131">
    <property type="entry name" value="Peptidase_S8_subtilisin-like"/>
</dbReference>
<keyword evidence="2 5" id="KW-0645">Protease</keyword>
<dbReference type="Pfam" id="PF05922">
    <property type="entry name" value="Inhibitor_I9"/>
    <property type="match status" value="1"/>
</dbReference>
<dbReference type="InterPro" id="IPR015500">
    <property type="entry name" value="Peptidase_S8_subtilisin-rel"/>
</dbReference>
<dbReference type="InterPro" id="IPR037045">
    <property type="entry name" value="S8pro/Inhibitor_I9_sf"/>
</dbReference>
<reference evidence="10" key="2">
    <citation type="submission" date="2020-09" db="EMBL/GenBank/DDBJ databases">
        <authorList>
            <person name="Sun Q."/>
            <person name="Ohkuma M."/>
        </authorList>
    </citation>
    <scope>NUCLEOTIDE SEQUENCE</scope>
    <source>
        <strain evidence="10">JCM 3276</strain>
    </source>
</reference>
<dbReference type="PROSITE" id="PS00136">
    <property type="entry name" value="SUBTILASE_ASP"/>
    <property type="match status" value="1"/>
</dbReference>
<dbReference type="InterPro" id="IPR023827">
    <property type="entry name" value="Peptidase_S8_Asp-AS"/>
</dbReference>
<evidence type="ECO:0000256" key="3">
    <source>
        <dbReference type="ARBA" id="ARBA00022801"/>
    </source>
</evidence>
<keyword evidence="4 5" id="KW-0720">Serine protease</keyword>
<dbReference type="SUPFAM" id="SSF54897">
    <property type="entry name" value="Protease propeptides/inhibitors"/>
    <property type="match status" value="1"/>
</dbReference>
<feature type="signal peptide" evidence="7">
    <location>
        <begin position="1"/>
        <end position="26"/>
    </location>
</feature>
<dbReference type="PROSITE" id="PS51892">
    <property type="entry name" value="SUBTILASE"/>
    <property type="match status" value="1"/>
</dbReference>
<keyword evidence="7" id="KW-0732">Signal</keyword>
<dbReference type="PRINTS" id="PR00723">
    <property type="entry name" value="SUBTILISIN"/>
</dbReference>
<organism evidence="10 11">
    <name type="scientific">Actinokineospora fastidiosa</name>
    <dbReference type="NCBI Taxonomy" id="1816"/>
    <lineage>
        <taxon>Bacteria</taxon>
        <taxon>Bacillati</taxon>
        <taxon>Actinomycetota</taxon>
        <taxon>Actinomycetes</taxon>
        <taxon>Pseudonocardiales</taxon>
        <taxon>Pseudonocardiaceae</taxon>
        <taxon>Actinokineospora</taxon>
    </lineage>
</organism>
<dbReference type="PROSITE" id="PS00138">
    <property type="entry name" value="SUBTILASE_SER"/>
    <property type="match status" value="1"/>
</dbReference>
<dbReference type="AlphaFoldDB" id="A0A918GNL5"/>
<gene>
    <name evidence="10" type="ORF">GCM10010171_48570</name>
</gene>
<evidence type="ECO:0000256" key="7">
    <source>
        <dbReference type="SAM" id="SignalP"/>
    </source>
</evidence>
<feature type="active site" description="Charge relay system" evidence="5">
    <location>
        <position position="164"/>
    </location>
</feature>
<dbReference type="PROSITE" id="PS00137">
    <property type="entry name" value="SUBTILASE_HIS"/>
    <property type="match status" value="1"/>
</dbReference>
<feature type="chain" id="PRO_5037644032" description="Peptidase inhibitor I9" evidence="7">
    <location>
        <begin position="27"/>
        <end position="411"/>
    </location>
</feature>
<evidence type="ECO:0000259" key="8">
    <source>
        <dbReference type="Pfam" id="PF00082"/>
    </source>
</evidence>
<feature type="active site" description="Charge relay system" evidence="5">
    <location>
        <position position="198"/>
    </location>
</feature>
<protein>
    <recommendedName>
        <fullName evidence="12">Peptidase inhibitor I9</fullName>
    </recommendedName>
</protein>
<dbReference type="InterPro" id="IPR010259">
    <property type="entry name" value="S8pro/Inhibitor_I9"/>
</dbReference>
<dbReference type="SUPFAM" id="SSF52743">
    <property type="entry name" value="Subtilisin-like"/>
    <property type="match status" value="1"/>
</dbReference>
<accession>A0A918GNL5</accession>
<evidence type="ECO:0000256" key="5">
    <source>
        <dbReference type="PROSITE-ProRule" id="PRU01240"/>
    </source>
</evidence>
<dbReference type="InterPro" id="IPR006311">
    <property type="entry name" value="TAT_signal"/>
</dbReference>
<evidence type="ECO:0008006" key="12">
    <source>
        <dbReference type="Google" id="ProtNLM"/>
    </source>
</evidence>
<dbReference type="InterPro" id="IPR022398">
    <property type="entry name" value="Peptidase_S8_His-AS"/>
</dbReference>
<dbReference type="Gene3D" id="3.40.50.200">
    <property type="entry name" value="Peptidase S8/S53 domain"/>
    <property type="match status" value="1"/>
</dbReference>
<comment type="similarity">
    <text evidence="1 5 6">Belongs to the peptidase S8 family.</text>
</comment>
<dbReference type="GO" id="GO:0006508">
    <property type="term" value="P:proteolysis"/>
    <property type="evidence" value="ECO:0007669"/>
    <property type="project" value="UniProtKB-KW"/>
</dbReference>
<evidence type="ECO:0000313" key="11">
    <source>
        <dbReference type="Proteomes" id="UP000660680"/>
    </source>
</evidence>
<dbReference type="InterPro" id="IPR034193">
    <property type="entry name" value="PCSK9_ProteinaseK-like"/>
</dbReference>
<dbReference type="PANTHER" id="PTHR43806">
    <property type="entry name" value="PEPTIDASE S8"/>
    <property type="match status" value="1"/>
</dbReference>
<dbReference type="CDD" id="cd04077">
    <property type="entry name" value="Peptidases_S8_PCSK9_ProteinaseK_like"/>
    <property type="match status" value="1"/>
</dbReference>
<name>A0A918GNL5_9PSEU</name>